<dbReference type="AlphaFoldDB" id="A0A538SFM4"/>
<comment type="caution">
    <text evidence="3">The sequence shown here is derived from an EMBL/GenBank/DDBJ whole genome shotgun (WGS) entry which is preliminary data.</text>
</comment>
<feature type="transmembrane region" description="Helical" evidence="1">
    <location>
        <begin position="142"/>
        <end position="163"/>
    </location>
</feature>
<keyword evidence="1" id="KW-0472">Membrane</keyword>
<dbReference type="InterPro" id="IPR048430">
    <property type="entry name" value="MASE9"/>
</dbReference>
<evidence type="ECO:0000313" key="4">
    <source>
        <dbReference type="Proteomes" id="UP000320184"/>
    </source>
</evidence>
<dbReference type="Proteomes" id="UP000320184">
    <property type="component" value="Unassembled WGS sequence"/>
</dbReference>
<feature type="domain" description="MASE9" evidence="2">
    <location>
        <begin position="69"/>
        <end position="176"/>
    </location>
</feature>
<reference evidence="3 4" key="1">
    <citation type="journal article" date="2019" name="Nat. Microbiol.">
        <title>Mediterranean grassland soil C-N compound turnover is dependent on rainfall and depth, and is mediated by genomically divergent microorganisms.</title>
        <authorList>
            <person name="Diamond S."/>
            <person name="Andeer P.F."/>
            <person name="Li Z."/>
            <person name="Crits-Christoph A."/>
            <person name="Burstein D."/>
            <person name="Anantharaman K."/>
            <person name="Lane K.R."/>
            <person name="Thomas B.C."/>
            <person name="Pan C."/>
            <person name="Northen T.R."/>
            <person name="Banfield J.F."/>
        </authorList>
    </citation>
    <scope>NUCLEOTIDE SEQUENCE [LARGE SCALE GENOMIC DNA]</scope>
    <source>
        <strain evidence="3">WS_3</strain>
    </source>
</reference>
<evidence type="ECO:0000259" key="2">
    <source>
        <dbReference type="Pfam" id="PF20972"/>
    </source>
</evidence>
<name>A0A538SFM4_UNCEI</name>
<sequence length="241" mass="24791">MSRDARIRTHVVVAVTVLLAALGLAGSMKGVPPAGVVFWCVACLAGELLWFRLPLDRATVSMGACFNFAALLVLDRGPAMIAAASSVLLAELLVVRKPPVRAFFNAAQTALSIAAGSMALHAGGAGRGILGTPGSEARLLPVLLAAVCYYVVNRGAVSIVIAASQGVSPAHAWRVNFGSRFEILASGTVLALGYGVAMAGARLGIAVIPWFVLPLMIAREGYRRSVDSRPASEGVASGQAA</sequence>
<accession>A0A538SFM4</accession>
<proteinExistence type="predicted"/>
<feature type="transmembrane region" description="Helical" evidence="1">
    <location>
        <begin position="183"/>
        <end position="213"/>
    </location>
</feature>
<organism evidence="3 4">
    <name type="scientific">Eiseniibacteriota bacterium</name>
    <dbReference type="NCBI Taxonomy" id="2212470"/>
    <lineage>
        <taxon>Bacteria</taxon>
        <taxon>Candidatus Eiseniibacteriota</taxon>
    </lineage>
</organism>
<keyword evidence="1" id="KW-1133">Transmembrane helix</keyword>
<evidence type="ECO:0000313" key="3">
    <source>
        <dbReference type="EMBL" id="TMQ50157.1"/>
    </source>
</evidence>
<protein>
    <recommendedName>
        <fullName evidence="2">MASE9 domain-containing protein</fullName>
    </recommendedName>
</protein>
<dbReference type="Pfam" id="PF20972">
    <property type="entry name" value="MASE9"/>
    <property type="match status" value="1"/>
</dbReference>
<gene>
    <name evidence="3" type="ORF">E6K73_08430</name>
</gene>
<keyword evidence="1" id="KW-0812">Transmembrane</keyword>
<feature type="transmembrane region" description="Helical" evidence="1">
    <location>
        <begin position="110"/>
        <end position="130"/>
    </location>
</feature>
<feature type="transmembrane region" description="Helical" evidence="1">
    <location>
        <begin position="35"/>
        <end position="53"/>
    </location>
</feature>
<evidence type="ECO:0000256" key="1">
    <source>
        <dbReference type="SAM" id="Phobius"/>
    </source>
</evidence>
<dbReference type="EMBL" id="VBOT01000105">
    <property type="protein sequence ID" value="TMQ50157.1"/>
    <property type="molecule type" value="Genomic_DNA"/>
</dbReference>